<dbReference type="Proteomes" id="UP001596067">
    <property type="component" value="Unassembled WGS sequence"/>
</dbReference>
<protein>
    <submittedName>
        <fullName evidence="1">Uncharacterized protein</fullName>
    </submittedName>
</protein>
<dbReference type="RefSeq" id="WP_313761241.1">
    <property type="nucleotide sequence ID" value="NZ_JBHSOD010000089.1"/>
</dbReference>
<comment type="caution">
    <text evidence="1">The sequence shown here is derived from an EMBL/GenBank/DDBJ whole genome shotgun (WGS) entry which is preliminary data.</text>
</comment>
<sequence>MTDHRALRILRENPELAQLAAYPFNLDLDRTDHVEPVRLASGGPLTAVAGDDTGGTYFRCPDGAILYAGSEGEAGLIADSLDEALETLIGLPCWHDHVLLDPDATDAELATEVAESEEELAEYYGPDLDADRDTLLTALGLRRIPPAELVRRLHRALRRTEPEHLLLNAEELNAYTPLARRSHLRLRETVLAPGQADLALLRARPAGHVDGTEATADPARRATTLRAAQYDRRPTDLPLLRQLLLAEAQFGPTEELRLAAVLVGRYGDPADHRLLSSLRTQHPDIRGLLGGFPDHPEQLHTWAAAFDDSNHGQDPEDEPALTWARLARRQGRTELARCALIRLLDDVGPRDEDVLPLLAHELALLGDHPQAARARQQAQRVGGRSS</sequence>
<keyword evidence="2" id="KW-1185">Reference proteome</keyword>
<reference evidence="2" key="1">
    <citation type="journal article" date="2019" name="Int. J. Syst. Evol. Microbiol.">
        <title>The Global Catalogue of Microorganisms (GCM) 10K type strain sequencing project: providing services to taxonomists for standard genome sequencing and annotation.</title>
        <authorList>
            <consortium name="The Broad Institute Genomics Platform"/>
            <consortium name="The Broad Institute Genome Sequencing Center for Infectious Disease"/>
            <person name="Wu L."/>
            <person name="Ma J."/>
        </authorList>
    </citation>
    <scope>NUCLEOTIDE SEQUENCE [LARGE SCALE GENOMIC DNA]</scope>
    <source>
        <strain evidence="2">CGMCC 4.1469</strain>
    </source>
</reference>
<dbReference type="EMBL" id="JBHSOD010000089">
    <property type="protein sequence ID" value="MFC5890636.1"/>
    <property type="molecule type" value="Genomic_DNA"/>
</dbReference>
<accession>A0ABW1F8P9</accession>
<organism evidence="1 2">
    <name type="scientific">Kitasatospora aburaviensis</name>
    <dbReference type="NCBI Taxonomy" id="67265"/>
    <lineage>
        <taxon>Bacteria</taxon>
        <taxon>Bacillati</taxon>
        <taxon>Actinomycetota</taxon>
        <taxon>Actinomycetes</taxon>
        <taxon>Kitasatosporales</taxon>
        <taxon>Streptomycetaceae</taxon>
        <taxon>Kitasatospora</taxon>
    </lineage>
</organism>
<gene>
    <name evidence="1" type="ORF">ACFP0N_37360</name>
</gene>
<evidence type="ECO:0000313" key="1">
    <source>
        <dbReference type="EMBL" id="MFC5890636.1"/>
    </source>
</evidence>
<proteinExistence type="predicted"/>
<name>A0ABW1F8P9_9ACTN</name>
<evidence type="ECO:0000313" key="2">
    <source>
        <dbReference type="Proteomes" id="UP001596067"/>
    </source>
</evidence>